<organism evidence="2 3">
    <name type="scientific">Aminobacter aminovorans</name>
    <name type="common">Chelatobacter heintzii</name>
    <dbReference type="NCBI Taxonomy" id="83263"/>
    <lineage>
        <taxon>Bacteria</taxon>
        <taxon>Pseudomonadati</taxon>
        <taxon>Pseudomonadota</taxon>
        <taxon>Alphaproteobacteria</taxon>
        <taxon>Hyphomicrobiales</taxon>
        <taxon>Phyllobacteriaceae</taxon>
        <taxon>Aminobacter</taxon>
    </lineage>
</organism>
<dbReference type="EMBL" id="UFSM01000001">
    <property type="protein sequence ID" value="SUU90323.1"/>
    <property type="molecule type" value="Genomic_DNA"/>
</dbReference>
<evidence type="ECO:0008006" key="4">
    <source>
        <dbReference type="Google" id="ProtNLM"/>
    </source>
</evidence>
<sequence length="164" mass="18108">MRLRRKLGQALPSLQLAVLGAAVWGFAMGASAFLTLLFDHWETPVRIRAVVLLFALAGAIAFPIGWTLARLLSCRRSRETAFAAAFVSLGVVTVGLTALFYALQYRAYYAEWHAAPFTITWAFQFVFTGLVALYQFAVLGLRLYFPGGFVALFAAASWFASRSR</sequence>
<reference evidence="2 3" key="1">
    <citation type="submission" date="2018-06" db="EMBL/GenBank/DDBJ databases">
        <authorList>
            <consortium name="Pathogen Informatics"/>
            <person name="Doyle S."/>
        </authorList>
    </citation>
    <scope>NUCLEOTIDE SEQUENCE [LARGE SCALE GENOMIC DNA]</scope>
    <source>
        <strain evidence="2 3">NCTC10684</strain>
    </source>
</reference>
<name>A0A380WMT9_AMIAI</name>
<evidence type="ECO:0000313" key="3">
    <source>
        <dbReference type="Proteomes" id="UP000254701"/>
    </source>
</evidence>
<keyword evidence="1" id="KW-1133">Transmembrane helix</keyword>
<dbReference type="RefSeq" id="WP_115732336.1">
    <property type="nucleotide sequence ID" value="NZ_BAAAVY010000002.1"/>
</dbReference>
<protein>
    <recommendedName>
        <fullName evidence="4">Transmembrane protein</fullName>
    </recommendedName>
</protein>
<feature type="transmembrane region" description="Helical" evidence="1">
    <location>
        <begin position="115"/>
        <end position="137"/>
    </location>
</feature>
<evidence type="ECO:0000256" key="1">
    <source>
        <dbReference type="SAM" id="Phobius"/>
    </source>
</evidence>
<keyword evidence="1" id="KW-0472">Membrane</keyword>
<dbReference type="Proteomes" id="UP000254701">
    <property type="component" value="Unassembled WGS sequence"/>
</dbReference>
<proteinExistence type="predicted"/>
<dbReference type="OrthoDB" id="8283003at2"/>
<feature type="transmembrane region" description="Helical" evidence="1">
    <location>
        <begin position="143"/>
        <end position="161"/>
    </location>
</feature>
<accession>A0A380WMT9</accession>
<feature type="transmembrane region" description="Helical" evidence="1">
    <location>
        <begin position="81"/>
        <end position="103"/>
    </location>
</feature>
<evidence type="ECO:0000313" key="2">
    <source>
        <dbReference type="EMBL" id="SUU90323.1"/>
    </source>
</evidence>
<keyword evidence="1" id="KW-0812">Transmembrane</keyword>
<feature type="transmembrane region" description="Helical" evidence="1">
    <location>
        <begin position="50"/>
        <end position="69"/>
    </location>
</feature>
<gene>
    <name evidence="2" type="ORF">NCTC10684_03577</name>
</gene>
<dbReference type="AlphaFoldDB" id="A0A380WMT9"/>
<feature type="transmembrane region" description="Helical" evidence="1">
    <location>
        <begin position="16"/>
        <end position="38"/>
    </location>
</feature>